<evidence type="ECO:0000313" key="6">
    <source>
        <dbReference type="EMBL" id="KAL1503648.1"/>
    </source>
</evidence>
<dbReference type="EMBL" id="JBGBPQ010000021">
    <property type="protein sequence ID" value="KAL1503648.1"/>
    <property type="molecule type" value="Genomic_DNA"/>
</dbReference>
<evidence type="ECO:0000259" key="5">
    <source>
        <dbReference type="Pfam" id="PF12624"/>
    </source>
</evidence>
<evidence type="ECO:0000256" key="3">
    <source>
        <dbReference type="SAM" id="Coils"/>
    </source>
</evidence>
<dbReference type="SMART" id="SM00015">
    <property type="entry name" value="IQ"/>
    <property type="match status" value="5"/>
</dbReference>
<keyword evidence="3" id="KW-0175">Coiled coil</keyword>
<dbReference type="PROSITE" id="PS50096">
    <property type="entry name" value="IQ"/>
    <property type="match status" value="4"/>
</dbReference>
<dbReference type="InterPro" id="IPR026854">
    <property type="entry name" value="VPS13_N"/>
</dbReference>
<feature type="compositionally biased region" description="Basic and acidic residues" evidence="4">
    <location>
        <begin position="415"/>
        <end position="452"/>
    </location>
</feature>
<dbReference type="GO" id="GO:0006623">
    <property type="term" value="P:protein targeting to vacuole"/>
    <property type="evidence" value="ECO:0007669"/>
    <property type="project" value="TreeGrafter"/>
</dbReference>
<gene>
    <name evidence="6" type="ORF">AB1Y20_012122</name>
</gene>
<comment type="similarity">
    <text evidence="1">Belongs to the VPS13 family.</text>
</comment>
<feature type="region of interest" description="Disordered" evidence="4">
    <location>
        <begin position="414"/>
        <end position="505"/>
    </location>
</feature>
<dbReference type="PANTHER" id="PTHR16166:SF93">
    <property type="entry name" value="INTERMEMBRANE LIPID TRANSFER PROTEIN VPS13"/>
    <property type="match status" value="1"/>
</dbReference>
<dbReference type="GO" id="GO:0045053">
    <property type="term" value="P:protein retention in Golgi apparatus"/>
    <property type="evidence" value="ECO:0007669"/>
    <property type="project" value="TreeGrafter"/>
</dbReference>
<proteinExistence type="inferred from homology"/>
<dbReference type="Pfam" id="PF00612">
    <property type="entry name" value="IQ"/>
    <property type="match status" value="2"/>
</dbReference>
<feature type="region of interest" description="Disordered" evidence="4">
    <location>
        <begin position="826"/>
        <end position="859"/>
    </location>
</feature>
<feature type="region of interest" description="Disordered" evidence="4">
    <location>
        <begin position="1414"/>
        <end position="1463"/>
    </location>
</feature>
<organism evidence="6 7">
    <name type="scientific">Prymnesium parvum</name>
    <name type="common">Toxic golden alga</name>
    <dbReference type="NCBI Taxonomy" id="97485"/>
    <lineage>
        <taxon>Eukaryota</taxon>
        <taxon>Haptista</taxon>
        <taxon>Haptophyta</taxon>
        <taxon>Prymnesiophyceae</taxon>
        <taxon>Prymnesiales</taxon>
        <taxon>Prymnesiaceae</taxon>
        <taxon>Prymnesium</taxon>
    </lineage>
</organism>
<evidence type="ECO:0000256" key="4">
    <source>
        <dbReference type="SAM" id="MobiDB-lite"/>
    </source>
</evidence>
<dbReference type="InterPro" id="IPR027417">
    <property type="entry name" value="P-loop_NTPase"/>
</dbReference>
<dbReference type="Proteomes" id="UP001515480">
    <property type="component" value="Unassembled WGS sequence"/>
</dbReference>
<dbReference type="InterPro" id="IPR026847">
    <property type="entry name" value="VPS13"/>
</dbReference>
<dbReference type="Pfam" id="PF12624">
    <property type="entry name" value="VPS13_N"/>
    <property type="match status" value="1"/>
</dbReference>
<protein>
    <recommendedName>
        <fullName evidence="5">Chorein N-terminal domain-containing protein</fullName>
    </recommendedName>
</protein>
<reference evidence="6 7" key="1">
    <citation type="journal article" date="2024" name="Science">
        <title>Giant polyketide synthase enzymes in the biosynthesis of giant marine polyether toxins.</title>
        <authorList>
            <person name="Fallon T.R."/>
            <person name="Shende V.V."/>
            <person name="Wierzbicki I.H."/>
            <person name="Pendleton A.L."/>
            <person name="Watervoot N.F."/>
            <person name="Auber R.P."/>
            <person name="Gonzalez D.J."/>
            <person name="Wisecaver J.H."/>
            <person name="Moore B.S."/>
        </authorList>
    </citation>
    <scope>NUCLEOTIDE SEQUENCE [LARGE SCALE GENOMIC DNA]</scope>
    <source>
        <strain evidence="6 7">12B1</strain>
    </source>
</reference>
<dbReference type="SUPFAM" id="SSF52540">
    <property type="entry name" value="P-loop containing nucleoside triphosphate hydrolases"/>
    <property type="match status" value="1"/>
</dbReference>
<evidence type="ECO:0000256" key="2">
    <source>
        <dbReference type="ARBA" id="ARBA00022448"/>
    </source>
</evidence>
<dbReference type="InterPro" id="IPR000048">
    <property type="entry name" value="IQ_motif_EF-hand-BS"/>
</dbReference>
<feature type="region of interest" description="Disordered" evidence="4">
    <location>
        <begin position="966"/>
        <end position="989"/>
    </location>
</feature>
<sequence>MLEDIAASVLQRLLGRYVQGLEGRNLRVAVWSGRVVLENLMLRPEALAGLLPVHVREGFIGRIEMVVPWHKLRSLPVTIELQQVLVLAAPFNQREWTPSDETAYQLACKRAALHTRKRELQQLVEELKGQRPGTESELVPLLSRVVDNVQLTISGLHVRYEDATNVGPRRMCAMGLRLGAVRIKSVDECGRTRFVERTSGESVRKVVELDEISIYLDAPRAPRVAASASAQDLQAAFHTKPSALLLRPLSGRAVLEFHPAAARPHWRSAAVLKVALEVVALRLTDVQCLALGGLLHYAQHHKKLHRRQRFASLRPSDPPLVAPRLWWRYCRRAAYTEWAPKPARLTAKTLRARRAYMDGYREVLVASVVGAQAGAHVRVRLQELEDTLLNADQVVAFRALAAVCAQPALALQQRKQQERLERKRRERERKAAEERRRAIDRERREAEKLQREARRRLQVRSPRPSVQLSRELQRTDEAAAPEGEGAAAEVVAEESAPLEEGSLPPLRRESSARVFDDKRRAVVLIQAHSRGRILRAAYRRKQLAAPVLQALVRGVSARNSVQWRVQSATILQRIWRGARERRAYGRLKRALLLDEDTACEVMRHVIAMIRRGRAPGNSLEATHRAQQLFQHGLECNKAGLTLQACEYFQRAALCWKVGSTPASALNVLLSLANMYLKLGQPAPALMAYNYTLQAKVRAHTQAMEEHNREPGASERHMEMARRKQQEALLLEKAQTGHASPSLMENDVALFAAGWIKYLDEQTTDGIHARDDMEPTGRASISSRDAGVAWPLGGARALSLAAAGRSLTKGQRLLLYNLVMPLGSSGLAEASKPHERSQGGSGSAARAPPPGERLASRHRSSKTLPAIGSESEHHTAAPLQLQLGASLDELSITLTHHDHPPEDPSGLLLLRMQKLELHHQRRSEGAMMLRMSANALDCYDLRVGASLHHHIVGTAGRRAPISVRPTSIAAQHTSRQHRRRKPSSLSPPFVDRFRLPPWESSSRSRDPIADDGLKAFGGAMREKMGELSRRLRRRPTMDGAFGGEFVTEIVPAGPTKVVVKIRRIALTENSQRPRRLSQAADKIKDGLDKLRGDTMSSAPAEVLLVTTLQRHTRGWLARKGAALLRELRQLSLLCEELHRGGGSKRILQSDWSVHMWVSGRARQATNTRRVAKVCFTMPVATEVVIIRSLLTELSSFFRTPLTELSIKAASLYASGGADWAELLQRRPELQLSLDIRTPRIIIPLDTNSADGPLLALDMGRLTFASEGQKFTSDLPRGADEDFDFGAPSDARSSNDESIFYDTFDAQVHNITAQLLASSTELQTASLAHTVIVERFQLGIRFQKCRLPASALRLVRSFREGGLPRVRLSFCTGRCVQVRLSARQWALLRGVKQDPHPLNTEQGLAADANAHSAVQDLCNTGAPPQTAAGQETCSLSSEQSTNGLGSADRPSPTPERRARRRTPSYTEELLSSTLFRAASLVLTDYASSLDAELQALVVVPMFSVQLNYLPHGATEEAGLLECSLHDIRAEVTKSQHETTCDLQLQAMHAHDLTDISLPCLATSEPDYSRISSADPAASPSYRRERGRGVHGQETSPSRPSAPVPRQLVRVQIAQRTGRPTRVNVQLNTFHFEWNAPCIATLKRFFGKPAPSGAGASELTTGMPAPPPYGAGLAGHPPQVGVPPCSTDEEWHILDKAEGGETETAPATRAVVNVVMTRLSLSLVQESSHEHSGAPLCVVTMKSLSFFTETAADGTLVMRGSIHSLRAHDVGRHRDFDTRDFPMLSIGSPQETEPAMEFRYRKIFSVTKRPPAAHISYESELNMKVVALRVIWVQQWVVGAFEYLDNSILASVVRGVSDLSIERVWVPPNRWKPIRLNFLFTEARLVFPRSMNVLQNETMLEQHSIEVASSRMSVTNTLERLELPGCEGRLLICDRVAIHFDQPQVTSRLDGEHRVSFGYPPEQVGRTHAVH</sequence>
<keyword evidence="7" id="KW-1185">Reference proteome</keyword>
<feature type="domain" description="Chorein N-terminal" evidence="5">
    <location>
        <begin position="1"/>
        <end position="411"/>
    </location>
</feature>
<accession>A0AB34IR70</accession>
<feature type="coiled-coil region" evidence="3">
    <location>
        <begin position="110"/>
        <end position="137"/>
    </location>
</feature>
<comment type="caution">
    <text evidence="6">The sequence shown here is derived from an EMBL/GenBank/DDBJ whole genome shotgun (WGS) entry which is preliminary data.</text>
</comment>
<evidence type="ECO:0000313" key="7">
    <source>
        <dbReference type="Proteomes" id="UP001515480"/>
    </source>
</evidence>
<keyword evidence="2" id="KW-0813">Transport</keyword>
<feature type="compositionally biased region" description="Polar residues" evidence="4">
    <location>
        <begin position="1425"/>
        <end position="1442"/>
    </location>
</feature>
<evidence type="ECO:0000256" key="1">
    <source>
        <dbReference type="ARBA" id="ARBA00006545"/>
    </source>
</evidence>
<feature type="region of interest" description="Disordered" evidence="4">
    <location>
        <begin position="1565"/>
        <end position="1604"/>
    </location>
</feature>
<feature type="compositionally biased region" description="Low complexity" evidence="4">
    <location>
        <begin position="478"/>
        <end position="500"/>
    </location>
</feature>
<dbReference type="Gene3D" id="1.20.5.190">
    <property type="match status" value="1"/>
</dbReference>
<dbReference type="PANTHER" id="PTHR16166">
    <property type="entry name" value="VACUOLAR PROTEIN SORTING-ASSOCIATED PROTEIN VPS13"/>
    <property type="match status" value="1"/>
</dbReference>
<name>A0AB34IR70_PRYPA</name>